<name>A0A0M0L946_9BACI</name>
<feature type="domain" description="tRNA nuclease CdiA C-terminal" evidence="1">
    <location>
        <begin position="27"/>
        <end position="109"/>
    </location>
</feature>
<organism evidence="2 3">
    <name type="scientific">Priestia koreensis</name>
    <dbReference type="NCBI Taxonomy" id="284581"/>
    <lineage>
        <taxon>Bacteria</taxon>
        <taxon>Bacillati</taxon>
        <taxon>Bacillota</taxon>
        <taxon>Bacilli</taxon>
        <taxon>Bacillales</taxon>
        <taxon>Bacillaceae</taxon>
        <taxon>Priestia</taxon>
    </lineage>
</organism>
<comment type="caution">
    <text evidence="2">The sequence shown here is derived from an EMBL/GenBank/DDBJ whole genome shotgun (WGS) entry which is preliminary data.</text>
</comment>
<sequence length="117" mass="13047">MANKGYEIKMLNEVNGGNGHGIKVTSNPDFLIEGKVFDCYSPTPNTKTDNVLRTITNKTKTQAERIVLNVDNFPSEKILEITEGIQRKANPNGDLKNLKELLIVNDGKITRVFGEEK</sequence>
<dbReference type="AlphaFoldDB" id="A0A0M0L946"/>
<protein>
    <recommendedName>
        <fullName evidence="1">tRNA nuclease CdiA C-terminal domain-containing protein</fullName>
    </recommendedName>
</protein>
<evidence type="ECO:0000259" key="1">
    <source>
        <dbReference type="Pfam" id="PF18451"/>
    </source>
</evidence>
<dbReference type="RefSeq" id="WP_211263386.1">
    <property type="nucleotide sequence ID" value="NZ_LILC01000008.1"/>
</dbReference>
<gene>
    <name evidence="2" type="ORF">AMD01_06565</name>
</gene>
<dbReference type="CDD" id="cd13442">
    <property type="entry name" value="CDI_toxin_Bp1026b-like"/>
    <property type="match status" value="1"/>
</dbReference>
<dbReference type="Gene3D" id="3.40.1350.120">
    <property type="match status" value="1"/>
</dbReference>
<reference evidence="3" key="1">
    <citation type="submission" date="2015-08" db="EMBL/GenBank/DDBJ databases">
        <title>Fjat-14210 dsm16467.</title>
        <authorList>
            <person name="Liu B."/>
            <person name="Wang J."/>
            <person name="Zhu Y."/>
            <person name="Liu G."/>
            <person name="Chen Q."/>
            <person name="Chen Z."/>
            <person name="Lan J."/>
            <person name="Che J."/>
            <person name="Ge C."/>
            <person name="Shi H."/>
            <person name="Pan Z."/>
            <person name="Liu X."/>
        </authorList>
    </citation>
    <scope>NUCLEOTIDE SEQUENCE [LARGE SCALE GENOMIC DNA]</scope>
    <source>
        <strain evidence="3">DSM 16467</strain>
    </source>
</reference>
<dbReference type="InterPro" id="IPR033806">
    <property type="entry name" value="CDI_toxin_Bp1026b-like"/>
</dbReference>
<dbReference type="STRING" id="284581.AMD01_06565"/>
<dbReference type="InterPro" id="IPR040559">
    <property type="entry name" value="CdiA_C"/>
</dbReference>
<dbReference type="GO" id="GO:0004549">
    <property type="term" value="F:tRNA-specific ribonuclease activity"/>
    <property type="evidence" value="ECO:0007669"/>
    <property type="project" value="InterPro"/>
</dbReference>
<proteinExistence type="predicted"/>
<dbReference type="Proteomes" id="UP000037558">
    <property type="component" value="Unassembled WGS sequence"/>
</dbReference>
<dbReference type="PATRIC" id="fig|284581.3.peg.2707"/>
<keyword evidence="3" id="KW-1185">Reference proteome</keyword>
<accession>A0A0M0L946</accession>
<dbReference type="Pfam" id="PF18451">
    <property type="entry name" value="CdiA_C"/>
    <property type="match status" value="1"/>
</dbReference>
<dbReference type="EMBL" id="LILC01000008">
    <property type="protein sequence ID" value="KOO47178.1"/>
    <property type="molecule type" value="Genomic_DNA"/>
</dbReference>
<evidence type="ECO:0000313" key="3">
    <source>
        <dbReference type="Proteomes" id="UP000037558"/>
    </source>
</evidence>
<evidence type="ECO:0000313" key="2">
    <source>
        <dbReference type="EMBL" id="KOO47178.1"/>
    </source>
</evidence>